<evidence type="ECO:0000256" key="1">
    <source>
        <dbReference type="SAM" id="MobiDB-lite"/>
    </source>
</evidence>
<feature type="non-terminal residue" evidence="2">
    <location>
        <position position="1"/>
    </location>
</feature>
<feature type="region of interest" description="Disordered" evidence="1">
    <location>
        <begin position="433"/>
        <end position="459"/>
    </location>
</feature>
<name>A0A381ZG32_9ZZZZ</name>
<organism evidence="2">
    <name type="scientific">marine metagenome</name>
    <dbReference type="NCBI Taxonomy" id="408172"/>
    <lineage>
        <taxon>unclassified sequences</taxon>
        <taxon>metagenomes</taxon>
        <taxon>ecological metagenomes</taxon>
    </lineage>
</organism>
<proteinExistence type="predicted"/>
<accession>A0A381ZG32</accession>
<dbReference type="EMBL" id="UINC01021145">
    <property type="protein sequence ID" value="SVA88084.1"/>
    <property type="molecule type" value="Genomic_DNA"/>
</dbReference>
<protein>
    <submittedName>
        <fullName evidence="2">Uncharacterized protein</fullName>
    </submittedName>
</protein>
<reference evidence="2" key="1">
    <citation type="submission" date="2018-05" db="EMBL/GenBank/DDBJ databases">
        <authorList>
            <person name="Lanie J.A."/>
            <person name="Ng W.-L."/>
            <person name="Kazmierczak K.M."/>
            <person name="Andrzejewski T.M."/>
            <person name="Davidsen T.M."/>
            <person name="Wayne K.J."/>
            <person name="Tettelin H."/>
            <person name="Glass J.I."/>
            <person name="Rusch D."/>
            <person name="Podicherti R."/>
            <person name="Tsui H.-C.T."/>
            <person name="Winkler M.E."/>
        </authorList>
    </citation>
    <scope>NUCLEOTIDE SEQUENCE</scope>
</reference>
<gene>
    <name evidence="2" type="ORF">METZ01_LOCUS140938</name>
</gene>
<dbReference type="AlphaFoldDB" id="A0A381ZG32"/>
<feature type="compositionally biased region" description="Acidic residues" evidence="1">
    <location>
        <begin position="435"/>
        <end position="459"/>
    </location>
</feature>
<sequence length="459" mass="55479">NDVFKLLSNNIYEHSLSKYSKIIKEFENNLTNITKFSQRFFNPIYKIQNILNECKTDEDFKPYEEKFETCYKNLNADVKKMNEMLDFLFNFMTKITTMDEKNKNYMKNLIENMIMPDKKINMKLIDKYDENQEEIETKAFSLLLSYLDKSEHAYISEDIFEKTLGPDNVNPHVEKPYIWSWECLYQNDREKMTEFYKNFQIIPQNIKEYKEEFINYFSTIEKNFENPDNYTTDFNYLIDTFSKININSNKNTYTKIKNILDFLNKINNNKIIKNIEHETLYSFCNTRLKYFDENELKLVNVKESEIDSYSSKLLRMRKMILYQNIHLIIIMSMVKNFLIKSPFDNNDKEEKYRVISLSVFFKRYFQTLSVEVNKQIFNNPVPIFEVQRKNCFLSFINQMSQNNGFDCFTDNSDSDSEYPKYDNYQDIIDNHEENNNEDYNEDYNEDDSSNLENDDNIYL</sequence>
<evidence type="ECO:0000313" key="2">
    <source>
        <dbReference type="EMBL" id="SVA88084.1"/>
    </source>
</evidence>